<dbReference type="AlphaFoldDB" id="A0A645HY87"/>
<accession>A0A645HY87</accession>
<sequence>MNQMVTRFGRHPPAVFYERGHFFRVRFRIGAAQHRMAQIASGKVGFGLSVQQVPCFGLEIGAGAFHILQYLFLRSAVKPGPIVKGHRKADIKALHIIQSPKERLRQIPDFQRCPRMRQDIFPRGSRHDVF</sequence>
<proteinExistence type="predicted"/>
<gene>
    <name evidence="1" type="ORF">SDC9_191529</name>
</gene>
<reference evidence="1" key="1">
    <citation type="submission" date="2019-08" db="EMBL/GenBank/DDBJ databases">
        <authorList>
            <person name="Kucharzyk K."/>
            <person name="Murdoch R.W."/>
            <person name="Higgins S."/>
            <person name="Loffler F."/>
        </authorList>
    </citation>
    <scope>NUCLEOTIDE SEQUENCE</scope>
</reference>
<dbReference type="EMBL" id="VSSQ01102734">
    <property type="protein sequence ID" value="MPN43968.1"/>
    <property type="molecule type" value="Genomic_DNA"/>
</dbReference>
<evidence type="ECO:0000313" key="1">
    <source>
        <dbReference type="EMBL" id="MPN43968.1"/>
    </source>
</evidence>
<organism evidence="1">
    <name type="scientific">bioreactor metagenome</name>
    <dbReference type="NCBI Taxonomy" id="1076179"/>
    <lineage>
        <taxon>unclassified sequences</taxon>
        <taxon>metagenomes</taxon>
        <taxon>ecological metagenomes</taxon>
    </lineage>
</organism>
<name>A0A645HY87_9ZZZZ</name>
<comment type="caution">
    <text evidence="1">The sequence shown here is derived from an EMBL/GenBank/DDBJ whole genome shotgun (WGS) entry which is preliminary data.</text>
</comment>
<protein>
    <submittedName>
        <fullName evidence="1">Uncharacterized protein</fullName>
    </submittedName>
</protein>